<keyword evidence="1" id="KW-0175">Coiled coil</keyword>
<feature type="region of interest" description="Disordered" evidence="2">
    <location>
        <begin position="1273"/>
        <end position="1314"/>
    </location>
</feature>
<keyword evidence="6" id="KW-1185">Reference proteome</keyword>
<feature type="coiled-coil region" evidence="1">
    <location>
        <begin position="307"/>
        <end position="341"/>
    </location>
</feature>
<reference evidence="5 6" key="1">
    <citation type="submission" date="2022-05" db="EMBL/GenBank/DDBJ databases">
        <authorList>
            <consortium name="Genoscope - CEA"/>
            <person name="William W."/>
        </authorList>
    </citation>
    <scope>NUCLEOTIDE SEQUENCE [LARGE SCALE GENOMIC DNA]</scope>
</reference>
<feature type="compositionally biased region" description="Basic residues" evidence="2">
    <location>
        <begin position="237"/>
        <end position="246"/>
    </location>
</feature>
<accession>A0ABN8NFD8</accession>
<feature type="compositionally biased region" description="Polar residues" evidence="2">
    <location>
        <begin position="1286"/>
        <end position="1295"/>
    </location>
</feature>
<dbReference type="InterPro" id="IPR031447">
    <property type="entry name" value="MNR"/>
</dbReference>
<feature type="region of interest" description="Disordered" evidence="2">
    <location>
        <begin position="361"/>
        <end position="382"/>
    </location>
</feature>
<proteinExistence type="predicted"/>
<evidence type="ECO:0000259" key="4">
    <source>
        <dbReference type="Pfam" id="PF14917"/>
    </source>
</evidence>
<feature type="compositionally biased region" description="Basic and acidic residues" evidence="2">
    <location>
        <begin position="814"/>
        <end position="840"/>
    </location>
</feature>
<dbReference type="Pfam" id="PF14916">
    <property type="entry name" value="CCDC92"/>
    <property type="match status" value="1"/>
</dbReference>
<feature type="coiled-coil region" evidence="1">
    <location>
        <begin position="100"/>
        <end position="127"/>
    </location>
</feature>
<sequence length="1396" mass="157327">MQSLQAMSKVPTQSSNLPPLQNLPSWSRNSLGRRKPPRPIIRDRLQPIKSIREEMDEIGEDKSKGKANLPGRIVSAPSRGHELDGAQRIENIEKRIDYLRTQHAETLTNLHNEIERLKAENKELNFKLVMARTGVNLAKDDVSSVPDESHALQVTGSDEEVQDLLTETLDVSKSRHEEKPPLQHPVKETSSKSTLQQASGSSAKRNKRSGSGKKGAAVKATPTPPLSAKSLNTKPKSSGRSKTKSQHSHEQQHSNLSSPYAFSLNSTPPSGVKQGVSVGQSVLVVTIKDKTVKVHMPTDSAPRSPTLVECKAIIKHQQETNKRQEQELSKLKSDLNDALYSDKWTPNAYLLAKSYMAEEVPSTARHNTPATRSLPRLHSREQTHSGRLAAGRLHYVSESVSLPVLRPNGAANVADRKRRQQATILYPNVAVLVLSRPTQVGFTNFPVPASIQPGFNHAVSVPHRFMPGTSHTDAAPHQMNQLQFNLGVPTTESQLTTRFRKPQPIVIEKISEQSQTPHATPHIPSVYPLHVASVSSSLSSDRLALAVHLAKKDVKKVKELGSDNILVSQFEETENKHVTTSSKGSGTTGKKGKGKRGKSKTQSVQSQNGVTLRERVHQVAKKQEAAAKKQHEMYFYPATREDDGFESDRERSQANEIRKLRKELHQYMMQMEGLKNERPEVLRNKDKRLKRRRGDEVRLSDDDVDQRQVVRSEEQAARSARMLYVLQRQVQEIEDELNKKGRGIKHTKKSQTLSRLAAAHRGAVRALQTFVSHAPLQPKVGHGLPPMYQELSALVRQLSLLAAQLHVGGEDLGNELKRMEDKEKKSEKEEPVLKTEEISEKPSAFIQEVAGRKPQDSDKVPTPMKPVVTSSPDPTPERDAILQAGLSALLRAKDTPIQTPVVKPGLQPRAAHFQAARPVKPVKQALLLPAKLKLKRQRAQQIAKRVKLLQDMERAHFAKETVSSILKKAPPVEWADKPKTPPRTPTKEGPRTPEKVSQHDTAYISPRTQRRECERQLESPKSPKYPRRTLPLDYELVEREVARQRWLDEEADRRMRELEDRRRAENLHRRDRSSDVLLSRRLISETEEAIRSRLQPLLDRAEEIADADGRRELVHKKSLHHQLGKLASETTMNQADILAEKVLDDVLEETVIEMQRLEVEEEAEIEADNLQNSSTLENILQRLQNFEKVEEEIRRHWVHVKYSDVEKPTENLSSETRHSRRVKVPKPIVFSKPDGTESHRLKSENSRGIAEQGREMDRRPLKLLEEFSDTSSFSSLVEPSTEDRSSTQSSFNKGTQLGGPSHSRPLASSARPTVKLSVPEEMRASVVSYRNRFNKYLRDTATHEQGKFDPWGLVDRISEDLLEEALHEVGNELEHVCDDYAEALYNEEFVSVNTDT</sequence>
<feature type="compositionally biased region" description="Basic and acidic residues" evidence="2">
    <location>
        <begin position="1009"/>
        <end position="1018"/>
    </location>
</feature>
<feature type="compositionally biased region" description="Basic and acidic residues" evidence="2">
    <location>
        <begin position="170"/>
        <end position="190"/>
    </location>
</feature>
<feature type="domain" description="Coiled coil protein 74 C-terminal" evidence="4">
    <location>
        <begin position="297"/>
        <end position="422"/>
    </location>
</feature>
<feature type="compositionally biased region" description="Basic and acidic residues" evidence="2">
    <location>
        <begin position="141"/>
        <end position="150"/>
    </location>
</feature>
<feature type="compositionally biased region" description="Basic and acidic residues" evidence="2">
    <location>
        <begin position="850"/>
        <end position="859"/>
    </location>
</feature>
<feature type="domain" description="CCDC92/74 N-terminal" evidence="3">
    <location>
        <begin position="87"/>
        <end position="134"/>
    </location>
</feature>
<evidence type="ECO:0008006" key="7">
    <source>
        <dbReference type="Google" id="ProtNLM"/>
    </source>
</evidence>
<name>A0ABN8NFD8_9CNID</name>
<feature type="region of interest" description="Disordered" evidence="2">
    <location>
        <begin position="1"/>
        <end position="79"/>
    </location>
</feature>
<feature type="compositionally biased region" description="Basic residues" evidence="2">
    <location>
        <begin position="590"/>
        <end position="599"/>
    </location>
</feature>
<evidence type="ECO:0000313" key="5">
    <source>
        <dbReference type="EMBL" id="CAH3103648.1"/>
    </source>
</evidence>
<organism evidence="5 6">
    <name type="scientific">Porites lobata</name>
    <dbReference type="NCBI Taxonomy" id="104759"/>
    <lineage>
        <taxon>Eukaryota</taxon>
        <taxon>Metazoa</taxon>
        <taxon>Cnidaria</taxon>
        <taxon>Anthozoa</taxon>
        <taxon>Hexacorallia</taxon>
        <taxon>Scleractinia</taxon>
        <taxon>Fungiina</taxon>
        <taxon>Poritidae</taxon>
        <taxon>Porites</taxon>
    </lineage>
</organism>
<evidence type="ECO:0000256" key="2">
    <source>
        <dbReference type="SAM" id="MobiDB-lite"/>
    </source>
</evidence>
<feature type="region of interest" description="Disordered" evidence="2">
    <location>
        <begin position="574"/>
        <end position="628"/>
    </location>
</feature>
<feature type="compositionally biased region" description="Basic and acidic residues" evidence="2">
    <location>
        <begin position="40"/>
        <end position="53"/>
    </location>
</feature>
<dbReference type="EMBL" id="CALNXK010000016">
    <property type="protein sequence ID" value="CAH3103648.1"/>
    <property type="molecule type" value="Genomic_DNA"/>
</dbReference>
<dbReference type="Pfam" id="PF14917">
    <property type="entry name" value="CCDC74_C"/>
    <property type="match status" value="1"/>
</dbReference>
<feature type="compositionally biased region" description="Polar residues" evidence="2">
    <location>
        <begin position="1"/>
        <end position="30"/>
    </location>
</feature>
<feature type="compositionally biased region" description="Basic and acidic residues" evidence="2">
    <location>
        <begin position="974"/>
        <end position="998"/>
    </location>
</feature>
<comment type="caution">
    <text evidence="5">The sequence shown here is derived from an EMBL/GenBank/DDBJ whole genome shotgun (WGS) entry which is preliminary data.</text>
</comment>
<feature type="compositionally biased region" description="Basic and acidic residues" evidence="2">
    <location>
        <begin position="612"/>
        <end position="628"/>
    </location>
</feature>
<dbReference type="InterPro" id="IPR039496">
    <property type="entry name" value="CCDC92/74_N"/>
</dbReference>
<evidence type="ECO:0000259" key="3">
    <source>
        <dbReference type="Pfam" id="PF14916"/>
    </source>
</evidence>
<dbReference type="PANTHER" id="PTHR15732:SF4">
    <property type="entry name" value="PROTEIN MOONRAKER"/>
    <property type="match status" value="1"/>
</dbReference>
<feature type="region of interest" description="Disordered" evidence="2">
    <location>
        <begin position="1206"/>
        <end position="1257"/>
    </location>
</feature>
<feature type="region of interest" description="Disordered" evidence="2">
    <location>
        <begin position="969"/>
        <end position="1027"/>
    </location>
</feature>
<dbReference type="Pfam" id="PF15718">
    <property type="entry name" value="MNR"/>
    <property type="match status" value="2"/>
</dbReference>
<dbReference type="InterPro" id="IPR029422">
    <property type="entry name" value="CCDC74_C"/>
</dbReference>
<feature type="region of interest" description="Disordered" evidence="2">
    <location>
        <begin position="814"/>
        <end position="877"/>
    </location>
</feature>
<feature type="compositionally biased region" description="Polar residues" evidence="2">
    <location>
        <begin position="253"/>
        <end position="266"/>
    </location>
</feature>
<evidence type="ECO:0000313" key="6">
    <source>
        <dbReference type="Proteomes" id="UP001159405"/>
    </source>
</evidence>
<protein>
    <recommendedName>
        <fullName evidence="7">Protein moonraker</fullName>
    </recommendedName>
</protein>
<dbReference type="Proteomes" id="UP001159405">
    <property type="component" value="Unassembled WGS sequence"/>
</dbReference>
<feature type="region of interest" description="Disordered" evidence="2">
    <location>
        <begin position="141"/>
        <end position="266"/>
    </location>
</feature>
<gene>
    <name evidence="5" type="ORF">PLOB_00011349</name>
</gene>
<dbReference type="PANTHER" id="PTHR15732">
    <property type="entry name" value="PROTEIN MOONRAKER"/>
    <property type="match status" value="1"/>
</dbReference>
<evidence type="ECO:0000256" key="1">
    <source>
        <dbReference type="SAM" id="Coils"/>
    </source>
</evidence>
<feature type="compositionally biased region" description="Basic and acidic residues" evidence="2">
    <location>
        <begin position="1234"/>
        <end position="1245"/>
    </location>
</feature>